<evidence type="ECO:0000256" key="6">
    <source>
        <dbReference type="ARBA" id="ARBA00022989"/>
    </source>
</evidence>
<feature type="transmembrane region" description="Helical" evidence="16">
    <location>
        <begin position="557"/>
        <end position="574"/>
    </location>
</feature>
<dbReference type="PANTHER" id="PTHR23343">
    <property type="entry name" value="ZONA PELLUCIDA SPERM-BINDING PROTEIN"/>
    <property type="match status" value="1"/>
</dbReference>
<dbReference type="Gene3D" id="2.60.40.4100">
    <property type="entry name" value="Zona pellucida, ZP-C domain"/>
    <property type="match status" value="1"/>
</dbReference>
<dbReference type="Gene3D" id="2.60.40.3210">
    <property type="entry name" value="Zona pellucida, ZP-N domain"/>
    <property type="match status" value="1"/>
</dbReference>
<keyword evidence="20" id="KW-1185">Reference proteome</keyword>
<evidence type="ECO:0000256" key="7">
    <source>
        <dbReference type="ARBA" id="ARBA00023136"/>
    </source>
</evidence>
<keyword evidence="3" id="KW-0964">Secreted</keyword>
<protein>
    <recommendedName>
        <fullName evidence="12">Zona pellucida sperm-binding protein 4</fullName>
    </recommendedName>
    <alternativeName>
        <fullName evidence="14">Zona pellucida glycoprotein 4</fullName>
    </alternativeName>
    <alternativeName>
        <fullName evidence="13">Zona pellucida protein B</fullName>
    </alternativeName>
</protein>
<evidence type="ECO:0000259" key="17">
    <source>
        <dbReference type="PROSITE" id="PS51034"/>
    </source>
</evidence>
<dbReference type="InterPro" id="IPR044913">
    <property type="entry name" value="P_trefoil_dom_sf"/>
</dbReference>
<dbReference type="SMART" id="SM00241">
    <property type="entry name" value="ZP"/>
    <property type="match status" value="1"/>
</dbReference>
<gene>
    <name evidence="19" type="ORF">PECUL_23A012719</name>
</gene>
<feature type="domain" description="ZP" evidence="17">
    <location>
        <begin position="260"/>
        <end position="523"/>
    </location>
</feature>
<dbReference type="InterPro" id="IPR001507">
    <property type="entry name" value="ZP_dom"/>
</dbReference>
<evidence type="ECO:0000256" key="4">
    <source>
        <dbReference type="ARBA" id="ARBA00022685"/>
    </source>
</evidence>
<evidence type="ECO:0000256" key="8">
    <source>
        <dbReference type="ARBA" id="ARBA00023157"/>
    </source>
</evidence>
<dbReference type="GO" id="GO:0032190">
    <property type="term" value="F:acrosin binding"/>
    <property type="evidence" value="ECO:0007669"/>
    <property type="project" value="TreeGrafter"/>
</dbReference>
<dbReference type="GO" id="GO:0005886">
    <property type="term" value="C:plasma membrane"/>
    <property type="evidence" value="ECO:0007669"/>
    <property type="project" value="UniProtKB-SubCell"/>
</dbReference>
<evidence type="ECO:0000256" key="15">
    <source>
        <dbReference type="PROSITE-ProRule" id="PRU00779"/>
    </source>
</evidence>
<evidence type="ECO:0000256" key="2">
    <source>
        <dbReference type="ARBA" id="ARBA00022475"/>
    </source>
</evidence>
<feature type="disulfide bond" evidence="15">
    <location>
        <begin position="225"/>
        <end position="240"/>
    </location>
</feature>
<evidence type="ECO:0000256" key="9">
    <source>
        <dbReference type="ARBA" id="ARBA00023279"/>
    </source>
</evidence>
<evidence type="ECO:0000256" key="5">
    <source>
        <dbReference type="ARBA" id="ARBA00022692"/>
    </source>
</evidence>
<keyword evidence="4" id="KW-0165">Cleavage on pair of basic residues</keyword>
<keyword evidence="7 16" id="KW-0472">Membrane</keyword>
<name>A0AAD1WSF4_PELCU</name>
<dbReference type="PANTHER" id="PTHR23343:SF31">
    <property type="entry name" value="ZONA PELLUCIDA SPERM-BINDING PROTEIN 4"/>
    <property type="match status" value="1"/>
</dbReference>
<dbReference type="InterPro" id="IPR042235">
    <property type="entry name" value="ZP-C_dom"/>
</dbReference>
<evidence type="ECO:0000256" key="16">
    <source>
        <dbReference type="SAM" id="Phobius"/>
    </source>
</evidence>
<accession>A0AAD1WSF4</accession>
<keyword evidence="6 16" id="KW-1133">Transmembrane helix</keyword>
<dbReference type="InterPro" id="IPR000519">
    <property type="entry name" value="P_trefoil_dom"/>
</dbReference>
<comment type="caution">
    <text evidence="15">Lacks conserved residue(s) required for the propagation of feature annotation.</text>
</comment>
<keyword evidence="3" id="KW-0272">Extracellular matrix</keyword>
<proteinExistence type="predicted"/>
<dbReference type="EMBL" id="OW240922">
    <property type="protein sequence ID" value="CAH2321389.1"/>
    <property type="molecule type" value="Genomic_DNA"/>
</dbReference>
<evidence type="ECO:0000313" key="20">
    <source>
        <dbReference type="Proteomes" id="UP001295444"/>
    </source>
</evidence>
<dbReference type="Proteomes" id="UP001295444">
    <property type="component" value="Chromosome 11"/>
</dbReference>
<dbReference type="CDD" id="cd00111">
    <property type="entry name" value="Trefoil"/>
    <property type="match status" value="1"/>
</dbReference>
<dbReference type="InterPro" id="IPR051148">
    <property type="entry name" value="Zona_Pellucida_Domain_gp"/>
</dbReference>
<dbReference type="PROSITE" id="PS51448">
    <property type="entry name" value="P_TREFOIL_2"/>
    <property type="match status" value="1"/>
</dbReference>
<dbReference type="SUPFAM" id="SSF57492">
    <property type="entry name" value="Trefoil"/>
    <property type="match status" value="1"/>
</dbReference>
<keyword evidence="5 16" id="KW-0812">Transmembrane</keyword>
<keyword evidence="9" id="KW-0278">Fertilization</keyword>
<evidence type="ECO:0000256" key="1">
    <source>
        <dbReference type="ARBA" id="ARBA00004251"/>
    </source>
</evidence>
<evidence type="ECO:0000313" key="19">
    <source>
        <dbReference type="EMBL" id="CAH2321389.1"/>
    </source>
</evidence>
<feature type="domain" description="P-type" evidence="18">
    <location>
        <begin position="214"/>
        <end position="255"/>
    </location>
</feature>
<dbReference type="PROSITE" id="PS51034">
    <property type="entry name" value="ZP_2"/>
    <property type="match status" value="1"/>
</dbReference>
<evidence type="ECO:0000256" key="12">
    <source>
        <dbReference type="ARBA" id="ARBA00040238"/>
    </source>
</evidence>
<dbReference type="AlphaFoldDB" id="A0AAD1WSF4"/>
<keyword evidence="8 15" id="KW-1015">Disulfide bond</keyword>
<comment type="function">
    <text evidence="11">Component of the zona pellucida, an extracellular matrix surrounding oocytes which mediates sperm binding, induction of the acrosome reaction and prevents post-fertilization polyspermy. The zona pellucida is composed of 3 to 4 glycoproteins, ZP1, ZP2, ZP3, and ZP4. ZP4 may act as a sperm receptor.</text>
</comment>
<organism evidence="19 20">
    <name type="scientific">Pelobates cultripes</name>
    <name type="common">Western spadefoot toad</name>
    <dbReference type="NCBI Taxonomy" id="61616"/>
    <lineage>
        <taxon>Eukaryota</taxon>
        <taxon>Metazoa</taxon>
        <taxon>Chordata</taxon>
        <taxon>Craniata</taxon>
        <taxon>Vertebrata</taxon>
        <taxon>Euteleostomi</taxon>
        <taxon>Amphibia</taxon>
        <taxon>Batrachia</taxon>
        <taxon>Anura</taxon>
        <taxon>Pelobatoidea</taxon>
        <taxon>Pelobatidae</taxon>
        <taxon>Pelobates</taxon>
    </lineage>
</organism>
<evidence type="ECO:0000256" key="14">
    <source>
        <dbReference type="ARBA" id="ARBA00042573"/>
    </source>
</evidence>
<keyword evidence="2" id="KW-1003">Cell membrane</keyword>
<comment type="subcellular location">
    <subcellularLocation>
        <location evidence="1">Cell membrane</location>
        <topology evidence="1">Single-pass type I membrane protein</topology>
    </subcellularLocation>
    <subcellularLocation>
        <location evidence="10">Zona pellucida</location>
    </subcellularLocation>
</comment>
<evidence type="ECO:0000256" key="10">
    <source>
        <dbReference type="ARBA" id="ARBA00024183"/>
    </source>
</evidence>
<evidence type="ECO:0000259" key="18">
    <source>
        <dbReference type="PROSITE" id="PS51448"/>
    </source>
</evidence>
<dbReference type="GO" id="GO:0007339">
    <property type="term" value="P:binding of sperm to zona pellucida"/>
    <property type="evidence" value="ECO:0007669"/>
    <property type="project" value="TreeGrafter"/>
</dbReference>
<dbReference type="GO" id="GO:0035804">
    <property type="term" value="F:structural constituent of egg coat"/>
    <property type="evidence" value="ECO:0007669"/>
    <property type="project" value="TreeGrafter"/>
</dbReference>
<reference evidence="19" key="1">
    <citation type="submission" date="2022-03" db="EMBL/GenBank/DDBJ databases">
        <authorList>
            <person name="Alioto T."/>
            <person name="Alioto T."/>
            <person name="Gomez Garrido J."/>
        </authorList>
    </citation>
    <scope>NUCLEOTIDE SEQUENCE</scope>
</reference>
<evidence type="ECO:0000256" key="3">
    <source>
        <dbReference type="ARBA" id="ARBA00022530"/>
    </source>
</evidence>
<sequence length="577" mass="64293">METGDEINVRRIKVYATIRRVDEFGMGYTISGCLASCLLSSRDVNGEIVFYSPYNVCLSARKGSIWKLRLRLFGTKKTEDLDLVCPKPKIIKPRVISRTQKPKTFRNASVSVVPSNLAGPTNQTLFLNTIVTGETVTLGRTISHQEKTPKELSSSGLSQLKTEILPTQNPQWSLTTKSVAYVTDAGMVSSMHLTHKMPAVSTLQTGNMGLLSSAQCLVSSEKVPCLDITASHDRCIHSRCCYDPQDARTPCYHGHTVSLQCYSDGRFRLVISRHVTHPPLVLASVVLRPSGCPSLTFRNGQFLEFRGHLEQCSTHRFLEGKLVYEFSLLASQNILFSSKGSITRDTTVTLLSWCTYPSTVSKSLVPVVESPVPVASVTKISALNLELRISKDFSYTSFFSPLDFPLRVPLANLIFLEVQLLHPYDPRLHLHLHDCWGAPTLNPTSEVQWPLLHNGCPFAGDDKVTQLLPVPYPPNRQRFAVYAFSFLGHPNKTQVYFFCSVSVCLPSFSNPCHSNCNTLSRSQRSQSDVSLHLVNSPGPLIIQQETRKYSANNKSRLSINIFLVFFYSAVLYLVSHA</sequence>
<evidence type="ECO:0000256" key="13">
    <source>
        <dbReference type="ARBA" id="ARBA00042273"/>
    </source>
</evidence>
<dbReference type="Pfam" id="PF00100">
    <property type="entry name" value="Zona_pellucida"/>
    <property type="match status" value="1"/>
</dbReference>
<dbReference type="GO" id="GO:0060468">
    <property type="term" value="P:prevention of polyspermy"/>
    <property type="evidence" value="ECO:0007669"/>
    <property type="project" value="TreeGrafter"/>
</dbReference>
<evidence type="ECO:0000256" key="11">
    <source>
        <dbReference type="ARBA" id="ARBA00037545"/>
    </source>
</evidence>
<dbReference type="InterPro" id="IPR055355">
    <property type="entry name" value="ZP-C"/>
</dbReference>
<dbReference type="GO" id="GO:0035805">
    <property type="term" value="C:egg coat"/>
    <property type="evidence" value="ECO:0007669"/>
    <property type="project" value="UniProtKB-SubCell"/>
</dbReference>